<dbReference type="GO" id="GO:0016746">
    <property type="term" value="F:acyltransferase activity"/>
    <property type="evidence" value="ECO:0007669"/>
    <property type="project" value="UniProtKB-KW"/>
</dbReference>
<dbReference type="GO" id="GO:0009247">
    <property type="term" value="P:glycolipid biosynthetic process"/>
    <property type="evidence" value="ECO:0007669"/>
    <property type="project" value="UniProtKB-ARBA"/>
</dbReference>
<keyword evidence="6" id="KW-0012">Acyltransferase</keyword>
<dbReference type="EMBL" id="FOLH01000005">
    <property type="protein sequence ID" value="SFC42072.1"/>
    <property type="molecule type" value="Genomic_DNA"/>
</dbReference>
<dbReference type="GO" id="GO:0005886">
    <property type="term" value="C:plasma membrane"/>
    <property type="evidence" value="ECO:0007669"/>
    <property type="project" value="UniProtKB-SubCell"/>
</dbReference>
<evidence type="ECO:0000256" key="4">
    <source>
        <dbReference type="ARBA" id="ARBA00022679"/>
    </source>
</evidence>
<gene>
    <name evidence="7" type="ORF">SAMN05660443_2611</name>
</gene>
<evidence type="ECO:0000256" key="5">
    <source>
        <dbReference type="ARBA" id="ARBA00023136"/>
    </source>
</evidence>
<dbReference type="PANTHER" id="PTHR30606">
    <property type="entry name" value="LIPID A BIOSYNTHESIS LAUROYL ACYLTRANSFERASE"/>
    <property type="match status" value="1"/>
</dbReference>
<keyword evidence="3" id="KW-0997">Cell inner membrane</keyword>
<accession>A0A1I1J242</accession>
<sequence>MVKKKEKYSHPVKAALIKGSWWLLSRLPLRAIQALAIPVGKLVWRFSERERRVSQVNVELCFPEKTPWERDQLARGALIENARTLLEMGYLWLKPTDKVLNKVVLVEGMGAIEALVAEKKPVILLGPHIGQWEMIGQWFPTQAALTGMFSPSRVREVDDFVKSGRERTGGRLVPADVKGVAALLKALKRGEVVGILPDQEPEKGQGGVFAPFYGVPALTATLLPKLVKKTGARVFTACAKRLPKGQGYDIIILPADERVYSEDEVTAAEGVNASVEQIIEYAPLQYQWSYKRFKKRPDGGPQPYR</sequence>
<comment type="subcellular location">
    <subcellularLocation>
        <location evidence="1">Cell inner membrane</location>
    </subcellularLocation>
</comment>
<evidence type="ECO:0000256" key="3">
    <source>
        <dbReference type="ARBA" id="ARBA00022519"/>
    </source>
</evidence>
<name>A0A1I1J242_9GAMM</name>
<evidence type="ECO:0000256" key="1">
    <source>
        <dbReference type="ARBA" id="ARBA00004533"/>
    </source>
</evidence>
<reference evidence="7 8" key="1">
    <citation type="submission" date="2016-10" db="EMBL/GenBank/DDBJ databases">
        <authorList>
            <person name="de Groot N.N."/>
        </authorList>
    </citation>
    <scope>NUCLEOTIDE SEQUENCE [LARGE SCALE GENOMIC DNA]</scope>
    <source>
        <strain evidence="7 8">DSM 18438</strain>
    </source>
</reference>
<keyword evidence="2" id="KW-1003">Cell membrane</keyword>
<dbReference type="STRING" id="1122252.SAMN05660443_2611"/>
<dbReference type="InterPro" id="IPR004960">
    <property type="entry name" value="LipA_acyltrans"/>
</dbReference>
<keyword evidence="8" id="KW-1185">Reference proteome</keyword>
<protein>
    <submittedName>
        <fullName evidence="7">KDO2-lipid IV(A) lauroyltransferase</fullName>
    </submittedName>
</protein>
<keyword evidence="4 7" id="KW-0808">Transferase</keyword>
<keyword evidence="5" id="KW-0472">Membrane</keyword>
<evidence type="ECO:0000256" key="2">
    <source>
        <dbReference type="ARBA" id="ARBA00022475"/>
    </source>
</evidence>
<dbReference type="RefSeq" id="WP_177203561.1">
    <property type="nucleotide sequence ID" value="NZ_FOLH01000005.1"/>
</dbReference>
<proteinExistence type="predicted"/>
<dbReference type="PANTHER" id="PTHR30606:SF10">
    <property type="entry name" value="PHOSPHATIDYLINOSITOL MANNOSIDE ACYLTRANSFERASE"/>
    <property type="match status" value="1"/>
</dbReference>
<organism evidence="7 8">
    <name type="scientific">Marinospirillum celere</name>
    <dbReference type="NCBI Taxonomy" id="1122252"/>
    <lineage>
        <taxon>Bacteria</taxon>
        <taxon>Pseudomonadati</taxon>
        <taxon>Pseudomonadota</taxon>
        <taxon>Gammaproteobacteria</taxon>
        <taxon>Oceanospirillales</taxon>
        <taxon>Oceanospirillaceae</taxon>
        <taxon>Marinospirillum</taxon>
    </lineage>
</organism>
<evidence type="ECO:0000256" key="6">
    <source>
        <dbReference type="ARBA" id="ARBA00023315"/>
    </source>
</evidence>
<dbReference type="PIRSF" id="PIRSF026649">
    <property type="entry name" value="MsbB"/>
    <property type="match status" value="1"/>
</dbReference>
<dbReference type="AlphaFoldDB" id="A0A1I1J242"/>
<dbReference type="CDD" id="cd07984">
    <property type="entry name" value="LPLAT_LABLAT-like"/>
    <property type="match status" value="1"/>
</dbReference>
<evidence type="ECO:0000313" key="8">
    <source>
        <dbReference type="Proteomes" id="UP000199058"/>
    </source>
</evidence>
<dbReference type="Pfam" id="PF03279">
    <property type="entry name" value="Lip_A_acyltrans"/>
    <property type="match status" value="1"/>
</dbReference>
<dbReference type="Proteomes" id="UP000199058">
    <property type="component" value="Unassembled WGS sequence"/>
</dbReference>
<evidence type="ECO:0000313" key="7">
    <source>
        <dbReference type="EMBL" id="SFC42072.1"/>
    </source>
</evidence>